<dbReference type="InterPro" id="IPR005000">
    <property type="entry name" value="Aldolase/citrate-lyase_domain"/>
</dbReference>
<sequence>MKETNVDRIEDVDARTWLLVPGDHPDRFGTPAVREADALVLDLSSAVDDKERALYAVTRHLCGGGTAWVRVNGSDIDLSSESIRAVVAGPGLQGIILSRTESVDQVAVLKAQLRADVMIVALLETAAGIENAGRIAAAHGILRLAFGSSDLRHELGVMDEAAALLYARSRLVIASRAAGLPGPIDGPSVDLNDMVALGEDLRHVVGLGFTGKLCLHPRQLRMTNTAFAPPPSTLAWARRVLAATGGSDTPAVRVDGKVVDWETIEAARCIVARAALFDPTEARRESAEARARRAWSHQDGVSPKPTWRFES</sequence>
<name>A0ABW4ETV5_9PSEU</name>
<dbReference type="InterPro" id="IPR015813">
    <property type="entry name" value="Pyrv/PenolPyrv_kinase-like_dom"/>
</dbReference>
<protein>
    <submittedName>
        <fullName evidence="6">HpcH/HpaI aldolase/citrate lyase family protein</fullName>
    </submittedName>
</protein>
<comment type="caution">
    <text evidence="6">The sequence shown here is derived from an EMBL/GenBank/DDBJ whole genome shotgun (WGS) entry which is preliminary data.</text>
</comment>
<evidence type="ECO:0000259" key="5">
    <source>
        <dbReference type="Pfam" id="PF03328"/>
    </source>
</evidence>
<evidence type="ECO:0000256" key="1">
    <source>
        <dbReference type="ARBA" id="ARBA00001946"/>
    </source>
</evidence>
<dbReference type="Pfam" id="PF03328">
    <property type="entry name" value="HpcH_HpaI"/>
    <property type="match status" value="1"/>
</dbReference>
<dbReference type="InterPro" id="IPR011206">
    <property type="entry name" value="Citrate_lyase_beta/mcl1/mcl2"/>
</dbReference>
<feature type="domain" description="HpcH/HpaI aldolase/citrate lyase" evidence="5">
    <location>
        <begin position="15"/>
        <end position="217"/>
    </location>
</feature>
<organism evidence="6 7">
    <name type="scientific">Pseudonocardia yunnanensis</name>
    <dbReference type="NCBI Taxonomy" id="58107"/>
    <lineage>
        <taxon>Bacteria</taxon>
        <taxon>Bacillati</taxon>
        <taxon>Actinomycetota</taxon>
        <taxon>Actinomycetes</taxon>
        <taxon>Pseudonocardiales</taxon>
        <taxon>Pseudonocardiaceae</taxon>
        <taxon>Pseudonocardia</taxon>
    </lineage>
</organism>
<keyword evidence="2" id="KW-0479">Metal-binding</keyword>
<dbReference type="PANTHER" id="PTHR32308:SF10">
    <property type="entry name" value="CITRATE LYASE SUBUNIT BETA"/>
    <property type="match status" value="1"/>
</dbReference>
<gene>
    <name evidence="6" type="ORF">ACFSJD_08425</name>
</gene>
<keyword evidence="7" id="KW-1185">Reference proteome</keyword>
<dbReference type="Gene3D" id="3.20.20.60">
    <property type="entry name" value="Phosphoenolpyruvate-binding domains"/>
    <property type="match status" value="1"/>
</dbReference>
<dbReference type="RefSeq" id="WP_344721056.1">
    <property type="nucleotide sequence ID" value="NZ_BAAAUS010000007.1"/>
</dbReference>
<accession>A0ABW4ETV5</accession>
<dbReference type="GO" id="GO:0016829">
    <property type="term" value="F:lyase activity"/>
    <property type="evidence" value="ECO:0007669"/>
    <property type="project" value="UniProtKB-KW"/>
</dbReference>
<dbReference type="PIRSF" id="PIRSF015582">
    <property type="entry name" value="Cit_lyase_B"/>
    <property type="match status" value="1"/>
</dbReference>
<keyword evidence="3" id="KW-0460">Magnesium</keyword>
<feature type="region of interest" description="Disordered" evidence="4">
    <location>
        <begin position="289"/>
        <end position="311"/>
    </location>
</feature>
<keyword evidence="6" id="KW-0456">Lyase</keyword>
<evidence type="ECO:0000313" key="6">
    <source>
        <dbReference type="EMBL" id="MFD1517509.1"/>
    </source>
</evidence>
<dbReference type="PANTHER" id="PTHR32308">
    <property type="entry name" value="LYASE BETA SUBUNIT, PUTATIVE (AFU_ORTHOLOGUE AFUA_4G13030)-RELATED"/>
    <property type="match status" value="1"/>
</dbReference>
<dbReference type="EMBL" id="JBHUCO010000009">
    <property type="protein sequence ID" value="MFD1517509.1"/>
    <property type="molecule type" value="Genomic_DNA"/>
</dbReference>
<evidence type="ECO:0000256" key="2">
    <source>
        <dbReference type="ARBA" id="ARBA00022723"/>
    </source>
</evidence>
<dbReference type="SUPFAM" id="SSF51621">
    <property type="entry name" value="Phosphoenolpyruvate/pyruvate domain"/>
    <property type="match status" value="1"/>
</dbReference>
<reference evidence="7" key="1">
    <citation type="journal article" date="2019" name="Int. J. Syst. Evol. Microbiol.">
        <title>The Global Catalogue of Microorganisms (GCM) 10K type strain sequencing project: providing services to taxonomists for standard genome sequencing and annotation.</title>
        <authorList>
            <consortium name="The Broad Institute Genomics Platform"/>
            <consortium name="The Broad Institute Genome Sequencing Center for Infectious Disease"/>
            <person name="Wu L."/>
            <person name="Ma J."/>
        </authorList>
    </citation>
    <scope>NUCLEOTIDE SEQUENCE [LARGE SCALE GENOMIC DNA]</scope>
    <source>
        <strain evidence="7">CCM 7043</strain>
    </source>
</reference>
<dbReference type="Proteomes" id="UP001597114">
    <property type="component" value="Unassembled WGS sequence"/>
</dbReference>
<evidence type="ECO:0000256" key="4">
    <source>
        <dbReference type="SAM" id="MobiDB-lite"/>
    </source>
</evidence>
<evidence type="ECO:0000256" key="3">
    <source>
        <dbReference type="ARBA" id="ARBA00022842"/>
    </source>
</evidence>
<evidence type="ECO:0000313" key="7">
    <source>
        <dbReference type="Proteomes" id="UP001597114"/>
    </source>
</evidence>
<dbReference type="InterPro" id="IPR040442">
    <property type="entry name" value="Pyrv_kinase-like_dom_sf"/>
</dbReference>
<comment type="cofactor">
    <cofactor evidence="1">
        <name>Mg(2+)</name>
        <dbReference type="ChEBI" id="CHEBI:18420"/>
    </cofactor>
</comment>
<proteinExistence type="predicted"/>